<dbReference type="GO" id="GO:0000398">
    <property type="term" value="P:mRNA splicing, via spliceosome"/>
    <property type="evidence" value="ECO:0007669"/>
    <property type="project" value="TreeGrafter"/>
</dbReference>
<evidence type="ECO:0000259" key="3">
    <source>
        <dbReference type="Pfam" id="PF04677"/>
    </source>
</evidence>
<dbReference type="SUPFAM" id="SSF56300">
    <property type="entry name" value="Metallo-dependent phosphatases"/>
    <property type="match status" value="1"/>
</dbReference>
<dbReference type="InterPro" id="IPR006767">
    <property type="entry name" value="Cwf19-like_C_dom-2"/>
</dbReference>
<dbReference type="Pfam" id="PF04677">
    <property type="entry name" value="CwfJ_C_1"/>
    <property type="match status" value="1"/>
</dbReference>
<dbReference type="PANTHER" id="PTHR12072">
    <property type="entry name" value="CWF19, CELL CYCLE CONTROL PROTEIN"/>
    <property type="match status" value="1"/>
</dbReference>
<dbReference type="InterPro" id="IPR040194">
    <property type="entry name" value="Cwf19-like"/>
</dbReference>
<dbReference type="Pfam" id="PF04676">
    <property type="entry name" value="CwfJ_C_2"/>
    <property type="match status" value="1"/>
</dbReference>
<dbReference type="CDD" id="cd07380">
    <property type="entry name" value="MPP_CWF19_N"/>
    <property type="match status" value="1"/>
</dbReference>
<dbReference type="Proteomes" id="UP000053317">
    <property type="component" value="Unassembled WGS sequence"/>
</dbReference>
<evidence type="ECO:0000313" key="4">
    <source>
        <dbReference type="EMBL" id="KKY27973.1"/>
    </source>
</evidence>
<name>A0A0G2GXS9_PHACM</name>
<dbReference type="InterPro" id="IPR029052">
    <property type="entry name" value="Metallo-depent_PP-like"/>
</dbReference>
<dbReference type="AlphaFoldDB" id="A0A0G2GXS9"/>
<reference evidence="4 5" key="2">
    <citation type="submission" date="2015-05" db="EMBL/GenBank/DDBJ databases">
        <authorList>
            <person name="Morales-Cruz A."/>
            <person name="Amrine K.C."/>
            <person name="Cantu D."/>
        </authorList>
    </citation>
    <scope>NUCLEOTIDE SEQUENCE [LARGE SCALE GENOMIC DNA]</scope>
    <source>
        <strain evidence="4">UCRPC4</strain>
    </source>
</reference>
<dbReference type="InterPro" id="IPR006768">
    <property type="entry name" value="Cwf19-like_C_dom-1"/>
</dbReference>
<keyword evidence="5" id="KW-1185">Reference proteome</keyword>
<evidence type="ECO:0000313" key="5">
    <source>
        <dbReference type="Proteomes" id="UP000053317"/>
    </source>
</evidence>
<dbReference type="GO" id="GO:0071014">
    <property type="term" value="C:post-mRNA release spliceosomal complex"/>
    <property type="evidence" value="ECO:0007669"/>
    <property type="project" value="TreeGrafter"/>
</dbReference>
<accession>A0A0G2GXS9</accession>
<reference evidence="4 5" key="1">
    <citation type="submission" date="2015-05" db="EMBL/GenBank/DDBJ databases">
        <title>Distinctive expansion of gene families associated with plant cell wall degradation and secondary metabolism in the genomes of grapevine trunk pathogens.</title>
        <authorList>
            <person name="Lawrence D.P."/>
            <person name="Travadon R."/>
            <person name="Rolshausen P.E."/>
            <person name="Baumgartner K."/>
        </authorList>
    </citation>
    <scope>NUCLEOTIDE SEQUENCE [LARGE SCALE GENOMIC DNA]</scope>
    <source>
        <strain evidence="4">UCRPC4</strain>
    </source>
</reference>
<dbReference type="PANTHER" id="PTHR12072:SF4">
    <property type="entry name" value="CWF19-LIKE PROTEIN 1"/>
    <property type="match status" value="1"/>
</dbReference>
<dbReference type="EMBL" id="LCWF01000018">
    <property type="protein sequence ID" value="KKY27973.1"/>
    <property type="molecule type" value="Genomic_DNA"/>
</dbReference>
<evidence type="ECO:0000259" key="2">
    <source>
        <dbReference type="Pfam" id="PF04676"/>
    </source>
</evidence>
<sequence>MASKVVVIGSVNGSFRDLFTKLSKVQTKNNFSLAIITGDLFGPAASEDDISCLLQGSIPVPLPTYFTLGKHALPPAVIQRLESNEDLCPNLFYLGRKGTYKTTEGIRIIYLGGSFSQEAPHVTNAETKYLPTWVESDARSLHGANTADILLTSEWPLGIKTGSTVTVPEDVKAAEEQQAIADLTATLKPRYHLSTSENFFYEREPFFHLPTDGESLERPITRFISLASFNNPSKTKWLYAFTMDPKAPIPTTVPAGVSASPLVSSRKRSALPSQKASYSRYNNHDDNNDYRHSKRRRKGGPVNHGPEECYFCLSNPNIATHMICSIGEESYVTIAKGPLPLSSTYSSLGFPMHMLILPLAHTSNYHDITAPSSGSKTYNEMQLYRHAMYSMIHSLDTTSPSNEAPLGAICFEVSRKFVRHFVWQFLPFPSDKINRGLVEAAFKISAEKAELPPFAKFSSTDLVPIEKGDYFRFWTWTPPSSQNGNQPESEPTEAPTDAMKEAPSSKKDSIVENGQEKSFILTIPPETRFDINFGRRVVASLMQLDNRSHWKDCEQTLEEETEATEKFKKGFEAWDFTE</sequence>
<organism evidence="4 5">
    <name type="scientific">Phaeomoniella chlamydospora</name>
    <name type="common">Phaeoacremonium chlamydosporum</name>
    <dbReference type="NCBI Taxonomy" id="158046"/>
    <lineage>
        <taxon>Eukaryota</taxon>
        <taxon>Fungi</taxon>
        <taxon>Dikarya</taxon>
        <taxon>Ascomycota</taxon>
        <taxon>Pezizomycotina</taxon>
        <taxon>Eurotiomycetes</taxon>
        <taxon>Chaetothyriomycetidae</taxon>
        <taxon>Phaeomoniellales</taxon>
        <taxon>Phaeomoniellaceae</taxon>
        <taxon>Phaeomoniella</taxon>
    </lineage>
</organism>
<feature type="domain" description="Cwf19-like C-terminal" evidence="3">
    <location>
        <begin position="303"/>
        <end position="434"/>
    </location>
</feature>
<feature type="compositionally biased region" description="Basic and acidic residues" evidence="1">
    <location>
        <begin position="282"/>
        <end position="291"/>
    </location>
</feature>
<gene>
    <name evidence="4" type="ORF">UCRPC4_g00708</name>
</gene>
<dbReference type="GO" id="GO:0061632">
    <property type="term" value="F:RNA lariat debranching enzyme activator activity"/>
    <property type="evidence" value="ECO:0007669"/>
    <property type="project" value="TreeGrafter"/>
</dbReference>
<dbReference type="OrthoDB" id="444325at2759"/>
<feature type="domain" description="Cwf19-like protein C-terminal" evidence="2">
    <location>
        <begin position="503"/>
        <end position="577"/>
    </location>
</feature>
<proteinExistence type="predicted"/>
<protein>
    <submittedName>
        <fullName evidence="4">Uncharacterized protein</fullName>
    </submittedName>
</protein>
<feature type="compositionally biased region" description="Polar residues" evidence="1">
    <location>
        <begin position="477"/>
        <end position="489"/>
    </location>
</feature>
<feature type="compositionally biased region" description="Basic and acidic residues" evidence="1">
    <location>
        <begin position="498"/>
        <end position="510"/>
    </location>
</feature>
<feature type="region of interest" description="Disordered" evidence="1">
    <location>
        <begin position="264"/>
        <end position="301"/>
    </location>
</feature>
<comment type="caution">
    <text evidence="4">The sequence shown here is derived from an EMBL/GenBank/DDBJ whole genome shotgun (WGS) entry which is preliminary data.</text>
</comment>
<feature type="region of interest" description="Disordered" evidence="1">
    <location>
        <begin position="477"/>
        <end position="511"/>
    </location>
</feature>
<evidence type="ECO:0000256" key="1">
    <source>
        <dbReference type="SAM" id="MobiDB-lite"/>
    </source>
</evidence>